<dbReference type="InterPro" id="IPR051906">
    <property type="entry name" value="TolC-like"/>
</dbReference>
<comment type="subcellular location">
    <subcellularLocation>
        <location evidence="1">Cell outer membrane</location>
    </subcellularLocation>
</comment>
<keyword evidence="5" id="KW-0812">Transmembrane</keyword>
<evidence type="ECO:0000313" key="9">
    <source>
        <dbReference type="Proteomes" id="UP000307602"/>
    </source>
</evidence>
<keyword evidence="9" id="KW-1185">Reference proteome</keyword>
<dbReference type="Pfam" id="PF02321">
    <property type="entry name" value="OEP"/>
    <property type="match status" value="1"/>
</dbReference>
<proteinExistence type="inferred from homology"/>
<dbReference type="InterPro" id="IPR003423">
    <property type="entry name" value="OMP_efflux"/>
</dbReference>
<gene>
    <name evidence="8" type="ORF">EM932_06990</name>
</gene>
<comment type="caution">
    <text evidence="8">The sequence shown here is derived from an EMBL/GenBank/DDBJ whole genome shotgun (WGS) entry which is preliminary data.</text>
</comment>
<dbReference type="Proteomes" id="UP000307602">
    <property type="component" value="Unassembled WGS sequence"/>
</dbReference>
<evidence type="ECO:0000256" key="5">
    <source>
        <dbReference type="ARBA" id="ARBA00022692"/>
    </source>
</evidence>
<evidence type="ECO:0000256" key="4">
    <source>
        <dbReference type="ARBA" id="ARBA00022452"/>
    </source>
</evidence>
<evidence type="ECO:0000256" key="3">
    <source>
        <dbReference type="ARBA" id="ARBA00022448"/>
    </source>
</evidence>
<dbReference type="GO" id="GO:1990281">
    <property type="term" value="C:efflux pump complex"/>
    <property type="evidence" value="ECO:0007669"/>
    <property type="project" value="TreeGrafter"/>
</dbReference>
<dbReference type="SUPFAM" id="SSF56954">
    <property type="entry name" value="Outer membrane efflux proteins (OEP)"/>
    <property type="match status" value="1"/>
</dbReference>
<dbReference type="Gene3D" id="1.20.1600.10">
    <property type="entry name" value="Outer membrane efflux proteins (OEP)"/>
    <property type="match status" value="1"/>
</dbReference>
<name>A0A4S1DYM6_9FLAO</name>
<sequence>MIKNMCQKIVWFLALLLIPCKGMSQKIWTLDNCIAYALEHNLAQETQNYNAEISKERWRQSKRDMLPIISVSYPRYNVSFGRTLDPVTNSFVDTRFVSGLSGGLSSSLTLFESFKKWHTLSYQKLIYESSKFDEQQAQYDLAFRIMDLFNSVLFQEGTLEIIKEQQATNLLRQKTIAKKVELGLVAKADFYEIEAATSADALEVLKAENTLKAAKLALIQEMNLEASDISIIQDMPSDKASDIDSSLHIETLFNASQNILPSLQKSKINVETAKKDLAIEKTALLPSIRLGASIFSSFSDNFKDASGSTIPFNEQIKNNQNKFIGLSLNYPIFGNGRIRSSIKIAKIELEKAQAELKIEEQRTYKIIQELLQKNEALIAEEQFNLKTVKAKKKAYDIAQKKYEKELINLYELQMASNTYLTAKIEQVRLMAQMAIQKHTLDFYNGTFSLPVISPSN</sequence>
<dbReference type="GO" id="GO:0009279">
    <property type="term" value="C:cell outer membrane"/>
    <property type="evidence" value="ECO:0007669"/>
    <property type="project" value="UniProtKB-SubCell"/>
</dbReference>
<organism evidence="8 9">
    <name type="scientific">Flavivirga rizhaonensis</name>
    <dbReference type="NCBI Taxonomy" id="2559571"/>
    <lineage>
        <taxon>Bacteria</taxon>
        <taxon>Pseudomonadati</taxon>
        <taxon>Bacteroidota</taxon>
        <taxon>Flavobacteriia</taxon>
        <taxon>Flavobacteriales</taxon>
        <taxon>Flavobacteriaceae</taxon>
        <taxon>Flavivirga</taxon>
    </lineage>
</organism>
<dbReference type="PANTHER" id="PTHR30026:SF20">
    <property type="entry name" value="OUTER MEMBRANE PROTEIN TOLC"/>
    <property type="match status" value="1"/>
</dbReference>
<dbReference type="AlphaFoldDB" id="A0A4S1DYM6"/>
<reference evidence="8 9" key="1">
    <citation type="submission" date="2019-04" db="EMBL/GenBank/DDBJ databases">
        <authorList>
            <person name="Liu A."/>
        </authorList>
    </citation>
    <scope>NUCLEOTIDE SEQUENCE [LARGE SCALE GENOMIC DNA]</scope>
    <source>
        <strain evidence="8 9">RZ03</strain>
    </source>
</reference>
<evidence type="ECO:0000256" key="1">
    <source>
        <dbReference type="ARBA" id="ARBA00004442"/>
    </source>
</evidence>
<dbReference type="OrthoDB" id="9811587at2"/>
<comment type="similarity">
    <text evidence="2">Belongs to the outer membrane factor (OMF) (TC 1.B.17) family.</text>
</comment>
<evidence type="ECO:0000313" key="8">
    <source>
        <dbReference type="EMBL" id="TGV03411.1"/>
    </source>
</evidence>
<keyword evidence="3" id="KW-0813">Transport</keyword>
<protein>
    <submittedName>
        <fullName evidence="8">TolC family protein</fullName>
    </submittedName>
</protein>
<dbReference type="GO" id="GO:0015562">
    <property type="term" value="F:efflux transmembrane transporter activity"/>
    <property type="evidence" value="ECO:0007669"/>
    <property type="project" value="InterPro"/>
</dbReference>
<accession>A0A4S1DYM6</accession>
<keyword evidence="6" id="KW-0472">Membrane</keyword>
<dbReference type="GO" id="GO:0015288">
    <property type="term" value="F:porin activity"/>
    <property type="evidence" value="ECO:0007669"/>
    <property type="project" value="TreeGrafter"/>
</dbReference>
<keyword evidence="4" id="KW-1134">Transmembrane beta strand</keyword>
<evidence type="ECO:0000256" key="7">
    <source>
        <dbReference type="ARBA" id="ARBA00023237"/>
    </source>
</evidence>
<keyword evidence="7" id="KW-0998">Cell outer membrane</keyword>
<evidence type="ECO:0000256" key="6">
    <source>
        <dbReference type="ARBA" id="ARBA00023136"/>
    </source>
</evidence>
<dbReference type="PANTHER" id="PTHR30026">
    <property type="entry name" value="OUTER MEMBRANE PROTEIN TOLC"/>
    <property type="match status" value="1"/>
</dbReference>
<dbReference type="EMBL" id="SRSO01000007">
    <property type="protein sequence ID" value="TGV03411.1"/>
    <property type="molecule type" value="Genomic_DNA"/>
</dbReference>
<evidence type="ECO:0000256" key="2">
    <source>
        <dbReference type="ARBA" id="ARBA00007613"/>
    </source>
</evidence>